<sequence length="65" mass="7482">EGRYPGGGVDSRVPRMGCRRPNGRCRGDLFWAQTEHAATYEVMSEWRDGHQNNQETTQDNWFLPG</sequence>
<evidence type="ECO:0000313" key="2">
    <source>
        <dbReference type="Proteomes" id="UP001162483"/>
    </source>
</evidence>
<gene>
    <name evidence="1" type="ORF">SPARVUS_LOCUS3451026</name>
</gene>
<reference evidence="1" key="1">
    <citation type="submission" date="2023-05" db="EMBL/GenBank/DDBJ databases">
        <authorList>
            <person name="Stuckert A."/>
        </authorList>
    </citation>
    <scope>NUCLEOTIDE SEQUENCE</scope>
</reference>
<dbReference type="Proteomes" id="UP001162483">
    <property type="component" value="Unassembled WGS sequence"/>
</dbReference>
<name>A0ABN9BRB5_9NEOB</name>
<proteinExistence type="predicted"/>
<organism evidence="1 2">
    <name type="scientific">Staurois parvus</name>
    <dbReference type="NCBI Taxonomy" id="386267"/>
    <lineage>
        <taxon>Eukaryota</taxon>
        <taxon>Metazoa</taxon>
        <taxon>Chordata</taxon>
        <taxon>Craniata</taxon>
        <taxon>Vertebrata</taxon>
        <taxon>Euteleostomi</taxon>
        <taxon>Amphibia</taxon>
        <taxon>Batrachia</taxon>
        <taxon>Anura</taxon>
        <taxon>Neobatrachia</taxon>
        <taxon>Ranoidea</taxon>
        <taxon>Ranidae</taxon>
        <taxon>Staurois</taxon>
    </lineage>
</organism>
<dbReference type="EMBL" id="CATNWA010005460">
    <property type="protein sequence ID" value="CAI9550084.1"/>
    <property type="molecule type" value="Genomic_DNA"/>
</dbReference>
<keyword evidence="2" id="KW-1185">Reference proteome</keyword>
<accession>A0ABN9BRB5</accession>
<feature type="non-terminal residue" evidence="1">
    <location>
        <position position="1"/>
    </location>
</feature>
<protein>
    <recommendedName>
        <fullName evidence="3">MHC class I antigen</fullName>
    </recommendedName>
</protein>
<evidence type="ECO:0000313" key="1">
    <source>
        <dbReference type="EMBL" id="CAI9550084.1"/>
    </source>
</evidence>
<comment type="caution">
    <text evidence="1">The sequence shown here is derived from an EMBL/GenBank/DDBJ whole genome shotgun (WGS) entry which is preliminary data.</text>
</comment>
<evidence type="ECO:0008006" key="3">
    <source>
        <dbReference type="Google" id="ProtNLM"/>
    </source>
</evidence>